<gene>
    <name evidence="14" type="ORF">DFR67_106155</name>
</gene>
<comment type="subcellular location">
    <subcellularLocation>
        <location evidence="2">Golgi apparatus membrane</location>
        <topology evidence="2">Single-pass type II membrane protein</topology>
    </subcellularLocation>
    <subcellularLocation>
        <location evidence="12">Golgi apparatus</location>
        <location evidence="12">Golgi stack membrane</location>
    </subcellularLocation>
</comment>
<keyword evidence="9" id="KW-0472">Membrane</keyword>
<dbReference type="SUPFAM" id="SSF51735">
    <property type="entry name" value="NAD(P)-binding Rossmann-fold domains"/>
    <property type="match status" value="1"/>
</dbReference>
<dbReference type="GO" id="GO:0048040">
    <property type="term" value="F:UDP-glucuronate decarboxylase activity"/>
    <property type="evidence" value="ECO:0007669"/>
    <property type="project" value="TreeGrafter"/>
</dbReference>
<dbReference type="PANTHER" id="PTHR43078">
    <property type="entry name" value="UDP-GLUCURONIC ACID DECARBOXYLASE-RELATED"/>
    <property type="match status" value="1"/>
</dbReference>
<dbReference type="GO" id="GO:0033320">
    <property type="term" value="P:UDP-D-xylose biosynthetic process"/>
    <property type="evidence" value="ECO:0007669"/>
    <property type="project" value="UniProtKB-UniPathway"/>
</dbReference>
<dbReference type="InterPro" id="IPR001509">
    <property type="entry name" value="Epimerase_deHydtase"/>
</dbReference>
<keyword evidence="4" id="KW-0210">Decarboxylase</keyword>
<keyword evidence="6" id="KW-1133">Transmembrane helix</keyword>
<name>A0A318RIV5_WILLI</name>
<keyword evidence="5" id="KW-0735">Signal-anchor</keyword>
<evidence type="ECO:0000256" key="12">
    <source>
        <dbReference type="ARBA" id="ARBA00037859"/>
    </source>
</evidence>
<dbReference type="GO" id="GO:0042732">
    <property type="term" value="P:D-xylose metabolic process"/>
    <property type="evidence" value="ECO:0007669"/>
    <property type="project" value="InterPro"/>
</dbReference>
<evidence type="ECO:0000259" key="13">
    <source>
        <dbReference type="Pfam" id="PF01370"/>
    </source>
</evidence>
<comment type="caution">
    <text evidence="14">The sequence shown here is derived from an EMBL/GenBank/DDBJ whole genome shotgun (WGS) entry which is preliminary data.</text>
</comment>
<evidence type="ECO:0000256" key="4">
    <source>
        <dbReference type="ARBA" id="ARBA00022793"/>
    </source>
</evidence>
<dbReference type="InterPro" id="IPR044516">
    <property type="entry name" value="UXS-like"/>
</dbReference>
<reference evidence="14 15" key="1">
    <citation type="submission" date="2018-06" db="EMBL/GenBank/DDBJ databases">
        <title>Genomic Encyclopedia of Type Strains, Phase IV (KMG-IV): sequencing the most valuable type-strain genomes for metagenomic binning, comparative biology and taxonomic classification.</title>
        <authorList>
            <person name="Goeker M."/>
        </authorList>
    </citation>
    <scope>NUCLEOTIDE SEQUENCE [LARGE SCALE GENOMIC DNA]</scope>
    <source>
        <strain evidence="14 15">DSM 45521</strain>
    </source>
</reference>
<protein>
    <submittedName>
        <fullName evidence="14">dTDP-glucose 4,6-dehydratase</fullName>
    </submittedName>
</protein>
<evidence type="ECO:0000256" key="3">
    <source>
        <dbReference type="ARBA" id="ARBA00022692"/>
    </source>
</evidence>
<dbReference type="AlphaFoldDB" id="A0A318RIV5"/>
<dbReference type="RefSeq" id="WP_110469700.1">
    <property type="nucleotide sequence ID" value="NZ_QJSP01000006.1"/>
</dbReference>
<evidence type="ECO:0000313" key="15">
    <source>
        <dbReference type="Proteomes" id="UP000247591"/>
    </source>
</evidence>
<dbReference type="GO" id="GO:0070403">
    <property type="term" value="F:NAD+ binding"/>
    <property type="evidence" value="ECO:0007669"/>
    <property type="project" value="InterPro"/>
</dbReference>
<evidence type="ECO:0000256" key="5">
    <source>
        <dbReference type="ARBA" id="ARBA00022968"/>
    </source>
</evidence>
<dbReference type="InterPro" id="IPR036291">
    <property type="entry name" value="NAD(P)-bd_dom_sf"/>
</dbReference>
<dbReference type="OrthoDB" id="9801785at2"/>
<dbReference type="Pfam" id="PF01370">
    <property type="entry name" value="Epimerase"/>
    <property type="match status" value="1"/>
</dbReference>
<dbReference type="PANTHER" id="PTHR43078:SF6">
    <property type="entry name" value="UDP-GLUCURONIC ACID DECARBOXYLASE 1"/>
    <property type="match status" value="1"/>
</dbReference>
<evidence type="ECO:0000313" key="14">
    <source>
        <dbReference type="EMBL" id="PYE17452.1"/>
    </source>
</evidence>
<keyword evidence="10" id="KW-0325">Glycoprotein</keyword>
<keyword evidence="7" id="KW-0520">NAD</keyword>
<dbReference type="GO" id="GO:0005737">
    <property type="term" value="C:cytoplasm"/>
    <property type="evidence" value="ECO:0007669"/>
    <property type="project" value="TreeGrafter"/>
</dbReference>
<dbReference type="FunFam" id="3.40.50.720:FF:000065">
    <property type="entry name" value="UDP-glucuronic acid decarboxylase 1"/>
    <property type="match status" value="1"/>
</dbReference>
<keyword evidence="8" id="KW-0333">Golgi apparatus</keyword>
<comment type="cofactor">
    <cofactor evidence="1">
        <name>NAD(+)</name>
        <dbReference type="ChEBI" id="CHEBI:57540"/>
    </cofactor>
</comment>
<sequence>MRTIKRALISGGAGFVGSHLCEQLLRDGVSVVCLDNLCTGLRSNIKLLEEHPDFRWVDHDAVEPWPELGDFDLVAHLACPASPVDYAELGIETLRVGSEGTRHALDVALAKGARFLLASTSEVYGDPTEHPQRETYWGNVNSIGPRSVYDESKRFSEAITVAYRRYHGVDTTIARIFNTYGPRMRPDDGRMIPTFIHQALTNRPLTVSGSGQQTRSICHVTDTVRGLSALAHSHHEGPVNIGNPIELSVWNVATKILESTGSSSPIEYHDAVIDDPQKRCPDITLARSELGWEPLIGADEGLASTIEWFRSGLAVSALESNHL</sequence>
<evidence type="ECO:0000256" key="9">
    <source>
        <dbReference type="ARBA" id="ARBA00023136"/>
    </source>
</evidence>
<accession>A0A318RIV5</accession>
<evidence type="ECO:0000256" key="8">
    <source>
        <dbReference type="ARBA" id="ARBA00023034"/>
    </source>
</evidence>
<dbReference type="Proteomes" id="UP000247591">
    <property type="component" value="Unassembled WGS sequence"/>
</dbReference>
<evidence type="ECO:0000256" key="1">
    <source>
        <dbReference type="ARBA" id="ARBA00001911"/>
    </source>
</evidence>
<evidence type="ECO:0000256" key="10">
    <source>
        <dbReference type="ARBA" id="ARBA00023180"/>
    </source>
</evidence>
<evidence type="ECO:0000256" key="2">
    <source>
        <dbReference type="ARBA" id="ARBA00004323"/>
    </source>
</evidence>
<proteinExistence type="predicted"/>
<dbReference type="UniPathway" id="UPA00796">
    <property type="reaction ID" value="UER00771"/>
</dbReference>
<evidence type="ECO:0000256" key="11">
    <source>
        <dbReference type="ARBA" id="ARBA00023239"/>
    </source>
</evidence>
<keyword evidence="3" id="KW-0812">Transmembrane</keyword>
<dbReference type="Gene3D" id="3.40.50.720">
    <property type="entry name" value="NAD(P)-binding Rossmann-like Domain"/>
    <property type="match status" value="1"/>
</dbReference>
<keyword evidence="11" id="KW-0456">Lyase</keyword>
<dbReference type="EMBL" id="QJSP01000006">
    <property type="protein sequence ID" value="PYE17452.1"/>
    <property type="molecule type" value="Genomic_DNA"/>
</dbReference>
<evidence type="ECO:0000256" key="7">
    <source>
        <dbReference type="ARBA" id="ARBA00023027"/>
    </source>
</evidence>
<feature type="domain" description="NAD-dependent epimerase/dehydratase" evidence="13">
    <location>
        <begin position="7"/>
        <end position="242"/>
    </location>
</feature>
<evidence type="ECO:0000256" key="6">
    <source>
        <dbReference type="ARBA" id="ARBA00022989"/>
    </source>
</evidence>
<organism evidence="14 15">
    <name type="scientific">Williamsia limnetica</name>
    <dbReference type="NCBI Taxonomy" id="882452"/>
    <lineage>
        <taxon>Bacteria</taxon>
        <taxon>Bacillati</taxon>
        <taxon>Actinomycetota</taxon>
        <taxon>Actinomycetes</taxon>
        <taxon>Mycobacteriales</taxon>
        <taxon>Nocardiaceae</taxon>
        <taxon>Williamsia</taxon>
    </lineage>
</organism>
<keyword evidence="15" id="KW-1185">Reference proteome</keyword>